<dbReference type="EMBL" id="VSRR010004584">
    <property type="protein sequence ID" value="MPC40113.1"/>
    <property type="molecule type" value="Genomic_DNA"/>
</dbReference>
<protein>
    <submittedName>
        <fullName evidence="2">Uncharacterized protein</fullName>
    </submittedName>
</protein>
<accession>A0A5B7F4T8</accession>
<evidence type="ECO:0000313" key="3">
    <source>
        <dbReference type="Proteomes" id="UP000324222"/>
    </source>
</evidence>
<gene>
    <name evidence="2" type="ORF">E2C01_033668</name>
</gene>
<reference evidence="2 3" key="1">
    <citation type="submission" date="2019-05" db="EMBL/GenBank/DDBJ databases">
        <title>Another draft genome of Portunus trituberculatus and its Hox gene families provides insights of decapod evolution.</title>
        <authorList>
            <person name="Jeong J.-H."/>
            <person name="Song I."/>
            <person name="Kim S."/>
            <person name="Choi T."/>
            <person name="Kim D."/>
            <person name="Ryu S."/>
            <person name="Kim W."/>
        </authorList>
    </citation>
    <scope>NUCLEOTIDE SEQUENCE [LARGE SCALE GENOMIC DNA]</scope>
    <source>
        <tissue evidence="2">Muscle</tissue>
    </source>
</reference>
<proteinExistence type="predicted"/>
<evidence type="ECO:0000313" key="2">
    <source>
        <dbReference type="EMBL" id="MPC40113.1"/>
    </source>
</evidence>
<name>A0A5B7F4T8_PORTR</name>
<feature type="region of interest" description="Disordered" evidence="1">
    <location>
        <begin position="18"/>
        <end position="45"/>
    </location>
</feature>
<evidence type="ECO:0000256" key="1">
    <source>
        <dbReference type="SAM" id="MobiDB-lite"/>
    </source>
</evidence>
<organism evidence="2 3">
    <name type="scientific">Portunus trituberculatus</name>
    <name type="common">Swimming crab</name>
    <name type="synonym">Neptunus trituberculatus</name>
    <dbReference type="NCBI Taxonomy" id="210409"/>
    <lineage>
        <taxon>Eukaryota</taxon>
        <taxon>Metazoa</taxon>
        <taxon>Ecdysozoa</taxon>
        <taxon>Arthropoda</taxon>
        <taxon>Crustacea</taxon>
        <taxon>Multicrustacea</taxon>
        <taxon>Malacostraca</taxon>
        <taxon>Eumalacostraca</taxon>
        <taxon>Eucarida</taxon>
        <taxon>Decapoda</taxon>
        <taxon>Pleocyemata</taxon>
        <taxon>Brachyura</taxon>
        <taxon>Eubrachyura</taxon>
        <taxon>Portunoidea</taxon>
        <taxon>Portunidae</taxon>
        <taxon>Portuninae</taxon>
        <taxon>Portunus</taxon>
    </lineage>
</organism>
<sequence>MEDEGGDWQECRKAVFGERENISHASGGDWPRPPHGSGGDVARDWSSKLNHKRNNIKKLIRLPHIPHSVSYCKKRL</sequence>
<keyword evidence="3" id="KW-1185">Reference proteome</keyword>
<comment type="caution">
    <text evidence="2">The sequence shown here is derived from an EMBL/GenBank/DDBJ whole genome shotgun (WGS) entry which is preliminary data.</text>
</comment>
<dbReference type="AlphaFoldDB" id="A0A5B7F4T8"/>
<dbReference type="Proteomes" id="UP000324222">
    <property type="component" value="Unassembled WGS sequence"/>
</dbReference>